<organism evidence="1 2">
    <name type="scientific">Nephila pilipes</name>
    <name type="common">Giant wood spider</name>
    <name type="synonym">Nephila maculata</name>
    <dbReference type="NCBI Taxonomy" id="299642"/>
    <lineage>
        <taxon>Eukaryota</taxon>
        <taxon>Metazoa</taxon>
        <taxon>Ecdysozoa</taxon>
        <taxon>Arthropoda</taxon>
        <taxon>Chelicerata</taxon>
        <taxon>Arachnida</taxon>
        <taxon>Araneae</taxon>
        <taxon>Araneomorphae</taxon>
        <taxon>Entelegynae</taxon>
        <taxon>Araneoidea</taxon>
        <taxon>Nephilidae</taxon>
        <taxon>Nephila</taxon>
    </lineage>
</organism>
<name>A0A8X6QCA7_NEPPI</name>
<sequence length="117" mass="13319">MGSQGLRFLLPSSDENNEDLINCLGKTQPACHHFFEAFCFAISSHHLTCKPLKHTLPPRKVSCWNMDSFSDHPRRLPSDVWLAFRSRNDCDLYVGMNSRFGSLLFNLPLLLKGVLVL</sequence>
<reference evidence="1" key="1">
    <citation type="submission" date="2020-08" db="EMBL/GenBank/DDBJ databases">
        <title>Multicomponent nature underlies the extraordinary mechanical properties of spider dragline silk.</title>
        <authorList>
            <person name="Kono N."/>
            <person name="Nakamura H."/>
            <person name="Mori M."/>
            <person name="Yoshida Y."/>
            <person name="Ohtoshi R."/>
            <person name="Malay A.D."/>
            <person name="Moran D.A.P."/>
            <person name="Tomita M."/>
            <person name="Numata K."/>
            <person name="Arakawa K."/>
        </authorList>
    </citation>
    <scope>NUCLEOTIDE SEQUENCE</scope>
</reference>
<accession>A0A8X6QCA7</accession>
<proteinExistence type="predicted"/>
<protein>
    <submittedName>
        <fullName evidence="1">Uncharacterized protein</fullName>
    </submittedName>
</protein>
<keyword evidence="2" id="KW-1185">Reference proteome</keyword>
<evidence type="ECO:0000313" key="2">
    <source>
        <dbReference type="Proteomes" id="UP000887013"/>
    </source>
</evidence>
<dbReference type="AlphaFoldDB" id="A0A8X6QCA7"/>
<comment type="caution">
    <text evidence="1">The sequence shown here is derived from an EMBL/GenBank/DDBJ whole genome shotgun (WGS) entry which is preliminary data.</text>
</comment>
<gene>
    <name evidence="1" type="ORF">NPIL_640841</name>
</gene>
<evidence type="ECO:0000313" key="1">
    <source>
        <dbReference type="EMBL" id="GFU19000.1"/>
    </source>
</evidence>
<dbReference type="EMBL" id="BMAW01080315">
    <property type="protein sequence ID" value="GFU19000.1"/>
    <property type="molecule type" value="Genomic_DNA"/>
</dbReference>
<dbReference type="Proteomes" id="UP000887013">
    <property type="component" value="Unassembled WGS sequence"/>
</dbReference>